<dbReference type="GO" id="GO:0071949">
    <property type="term" value="F:FAD binding"/>
    <property type="evidence" value="ECO:0007669"/>
    <property type="project" value="TreeGrafter"/>
</dbReference>
<dbReference type="InterPro" id="IPR029041">
    <property type="entry name" value="FAD-linked_oxidoreductase-like"/>
</dbReference>
<name>A0A7C1FDS0_9THEO</name>
<comment type="cofactor">
    <cofactor evidence="1 8">
        <name>FAD</name>
        <dbReference type="ChEBI" id="CHEBI:57692"/>
    </cofactor>
</comment>
<evidence type="ECO:0000256" key="3">
    <source>
        <dbReference type="ARBA" id="ARBA00006743"/>
    </source>
</evidence>
<evidence type="ECO:0000256" key="8">
    <source>
        <dbReference type="RuleBase" id="RU003862"/>
    </source>
</evidence>
<dbReference type="GO" id="GO:0005829">
    <property type="term" value="C:cytosol"/>
    <property type="evidence" value="ECO:0007669"/>
    <property type="project" value="TreeGrafter"/>
</dbReference>
<keyword evidence="5 8" id="KW-0274">FAD</keyword>
<dbReference type="PANTHER" id="PTHR45754">
    <property type="entry name" value="METHYLENETETRAHYDROFOLATE REDUCTASE"/>
    <property type="match status" value="1"/>
</dbReference>
<protein>
    <recommendedName>
        <fullName evidence="8">Methylenetetrahydrofolate reductase</fullName>
    </recommendedName>
</protein>
<dbReference type="Pfam" id="PF02219">
    <property type="entry name" value="MTHFR"/>
    <property type="match status" value="1"/>
</dbReference>
<comment type="similarity">
    <text evidence="3 8">Belongs to the methylenetetrahydrofolate reductase family.</text>
</comment>
<evidence type="ECO:0000256" key="2">
    <source>
        <dbReference type="ARBA" id="ARBA00004777"/>
    </source>
</evidence>
<evidence type="ECO:0000313" key="9">
    <source>
        <dbReference type="EMBL" id="HDW51868.1"/>
    </source>
</evidence>
<sequence length="310" mass="34051">MWISEIFATRKPVISLEIFPPKTENRADIASKLAADFQPLQPAFISVTYGAGGTTRDTSVENASLLSGLGFTVMSHLTGIGHTTQEIDAIAAQLEVAGIENILALRGDPPKEMTKSGFTFGDFAYAVDLIRYLRAKGTFCIAAAAYPEGHIASPRVDLDWRYLKEKVDAGAEFLVTQLFFDNRVFYHFLESIRRMGIFCPVTAGILPVIDAGTVKRIVSFCGASILAKVLEMLDRYSDDPGSLAKAGLEYATAQVADLLANDVDGVHLYTLNRSGWVVKLLRDIGYEPRVHIPETWEARLPEGWDHPSPL</sequence>
<comment type="catalytic activity">
    <reaction evidence="7">
        <text>(6S)-5-methyl-5,6,7,8-tetrahydrofolate + NAD(+) = (6R)-5,10-methylene-5,6,7,8-tetrahydrofolate + NADH + H(+)</text>
        <dbReference type="Rhea" id="RHEA:19821"/>
        <dbReference type="ChEBI" id="CHEBI:15378"/>
        <dbReference type="ChEBI" id="CHEBI:15636"/>
        <dbReference type="ChEBI" id="CHEBI:18608"/>
        <dbReference type="ChEBI" id="CHEBI:57540"/>
        <dbReference type="ChEBI" id="CHEBI:57945"/>
        <dbReference type="EC" id="1.5.1.54"/>
    </reaction>
    <physiologicalReaction direction="right-to-left" evidence="7">
        <dbReference type="Rhea" id="RHEA:19823"/>
    </physiologicalReaction>
</comment>
<evidence type="ECO:0000256" key="5">
    <source>
        <dbReference type="ARBA" id="ARBA00022827"/>
    </source>
</evidence>
<dbReference type="GO" id="GO:0035999">
    <property type="term" value="P:tetrahydrofolate interconversion"/>
    <property type="evidence" value="ECO:0007669"/>
    <property type="project" value="UniProtKB-UniPathway"/>
</dbReference>
<dbReference type="Gene3D" id="3.20.20.220">
    <property type="match status" value="1"/>
</dbReference>
<keyword evidence="6 8" id="KW-0560">Oxidoreductase</keyword>
<comment type="pathway">
    <text evidence="2 8">One-carbon metabolism; tetrahydrofolate interconversion.</text>
</comment>
<proteinExistence type="inferred from homology"/>
<keyword evidence="4 8" id="KW-0285">Flavoprotein</keyword>
<comment type="caution">
    <text evidence="9">The sequence shown here is derived from an EMBL/GenBank/DDBJ whole genome shotgun (WGS) entry which is preliminary data.</text>
</comment>
<dbReference type="PANTHER" id="PTHR45754:SF3">
    <property type="entry name" value="METHYLENETETRAHYDROFOLATE REDUCTASE (NADPH)"/>
    <property type="match status" value="1"/>
</dbReference>
<organism evidence="9">
    <name type="scientific">Ammonifex degensii</name>
    <dbReference type="NCBI Taxonomy" id="42838"/>
    <lineage>
        <taxon>Bacteria</taxon>
        <taxon>Bacillati</taxon>
        <taxon>Bacillota</taxon>
        <taxon>Clostridia</taxon>
        <taxon>Thermoanaerobacterales</taxon>
        <taxon>Thermoanaerobacteraceae</taxon>
        <taxon>Ammonifex</taxon>
    </lineage>
</organism>
<dbReference type="CDD" id="cd00537">
    <property type="entry name" value="MTHFR"/>
    <property type="match status" value="1"/>
</dbReference>
<dbReference type="EMBL" id="DSMV01000244">
    <property type="protein sequence ID" value="HDW51868.1"/>
    <property type="molecule type" value="Genomic_DNA"/>
</dbReference>
<gene>
    <name evidence="9" type="ORF">ENQ35_03955</name>
</gene>
<accession>A0A7C1FDS0</accession>
<dbReference type="GO" id="GO:0106312">
    <property type="term" value="F:methylenetetrahydrofolate reductase (NADH) activity"/>
    <property type="evidence" value="ECO:0007669"/>
    <property type="project" value="UniProtKB-EC"/>
</dbReference>
<dbReference type="GO" id="GO:0009086">
    <property type="term" value="P:methionine biosynthetic process"/>
    <property type="evidence" value="ECO:0007669"/>
    <property type="project" value="TreeGrafter"/>
</dbReference>
<dbReference type="AlphaFoldDB" id="A0A7C1FDS0"/>
<evidence type="ECO:0000256" key="1">
    <source>
        <dbReference type="ARBA" id="ARBA00001974"/>
    </source>
</evidence>
<dbReference type="UniPathway" id="UPA00193"/>
<evidence type="ECO:0000256" key="4">
    <source>
        <dbReference type="ARBA" id="ARBA00022630"/>
    </source>
</evidence>
<evidence type="ECO:0000256" key="6">
    <source>
        <dbReference type="ARBA" id="ARBA00023002"/>
    </source>
</evidence>
<dbReference type="InterPro" id="IPR003171">
    <property type="entry name" value="Mehydrof_redctse-like"/>
</dbReference>
<evidence type="ECO:0000256" key="7">
    <source>
        <dbReference type="ARBA" id="ARBA00048628"/>
    </source>
</evidence>
<dbReference type="SUPFAM" id="SSF51730">
    <property type="entry name" value="FAD-linked oxidoreductase"/>
    <property type="match status" value="1"/>
</dbReference>
<reference evidence="9" key="1">
    <citation type="journal article" date="2020" name="mSystems">
        <title>Genome- and Community-Level Interaction Insights into Carbon Utilization and Element Cycling Functions of Hydrothermarchaeota in Hydrothermal Sediment.</title>
        <authorList>
            <person name="Zhou Z."/>
            <person name="Liu Y."/>
            <person name="Xu W."/>
            <person name="Pan J."/>
            <person name="Luo Z.H."/>
            <person name="Li M."/>
        </authorList>
    </citation>
    <scope>NUCLEOTIDE SEQUENCE [LARGE SCALE GENOMIC DNA]</scope>
    <source>
        <strain evidence="9">SpSt-301</strain>
    </source>
</reference>